<name>D9PID9_9ZZZZ</name>
<gene>
    <name evidence="1" type="ORF">LDC_1297</name>
</gene>
<dbReference type="AlphaFoldDB" id="D9PID9"/>
<dbReference type="EMBL" id="ADZX01000424">
    <property type="protein sequence ID" value="EFK96691.1"/>
    <property type="molecule type" value="Genomic_DNA"/>
</dbReference>
<reference evidence="1" key="1">
    <citation type="submission" date="2010-07" db="EMBL/GenBank/DDBJ databases">
        <authorList>
            <consortium name="CONSOLIDER consortium CSD2007-00005"/>
            <person name="Guazzaroni M.-E."/>
            <person name="Richter M."/>
            <person name="Garcia-Salamanca A."/>
            <person name="Yarza P."/>
            <person name="Ferrer M."/>
        </authorList>
    </citation>
    <scope>NUCLEOTIDE SEQUENCE</scope>
</reference>
<evidence type="ECO:0000313" key="1">
    <source>
        <dbReference type="EMBL" id="EFK96691.1"/>
    </source>
</evidence>
<protein>
    <submittedName>
        <fullName evidence="1">Uncharacterized protein</fullName>
    </submittedName>
</protein>
<proteinExistence type="predicted"/>
<organism evidence="1">
    <name type="scientific">sediment metagenome</name>
    <dbReference type="NCBI Taxonomy" id="749907"/>
    <lineage>
        <taxon>unclassified sequences</taxon>
        <taxon>metagenomes</taxon>
        <taxon>ecological metagenomes</taxon>
    </lineage>
</organism>
<accession>D9PID9</accession>
<sequence>MTKHKNALLAAQILENEAWSEAYEQLESALVEGWKASEPDAWKAREGLYERLQALKDVRAQLETFLATGQFARKPN</sequence>
<comment type="caution">
    <text evidence="1">The sequence shown here is derived from an EMBL/GenBank/DDBJ whole genome shotgun (WGS) entry which is preliminary data.</text>
</comment>
<reference evidence="1" key="2">
    <citation type="journal article" date="2011" name="Microb. Ecol.">
        <title>Taxonomic and Functional Metagenomic Profiling of the Microbial Community in the Anoxic Sediment of a Sub-saline Shallow Lake (Laguna de Carrizo, Central Spain).</title>
        <authorList>
            <person name="Ferrer M."/>
            <person name="Guazzaroni M.E."/>
            <person name="Richter M."/>
            <person name="Garcia-Salamanca A."/>
            <person name="Yarza P."/>
            <person name="Suarez-Suarez A."/>
            <person name="Solano J."/>
            <person name="Alcaide M."/>
            <person name="van Dillewijn P."/>
            <person name="Molina-Henares M.A."/>
            <person name="Lopez-Cortes N."/>
            <person name="Al-Ramahi Y."/>
            <person name="Guerrero C."/>
            <person name="Acosta A."/>
            <person name="de Eugenio L.I."/>
            <person name="Martinez V."/>
            <person name="Marques S."/>
            <person name="Rojo F."/>
            <person name="Santero E."/>
            <person name="Genilloud O."/>
            <person name="Perez-Perez J."/>
            <person name="Rossello-Mora R."/>
            <person name="Ramos J.L."/>
        </authorList>
    </citation>
    <scope>NUCLEOTIDE SEQUENCE</scope>
</reference>